<dbReference type="GO" id="GO:0046512">
    <property type="term" value="P:sphingosine biosynthetic process"/>
    <property type="evidence" value="ECO:0007669"/>
    <property type="project" value="TreeGrafter"/>
</dbReference>
<dbReference type="SUPFAM" id="SSF111331">
    <property type="entry name" value="NAD kinase/diacylglycerol kinase-like"/>
    <property type="match status" value="1"/>
</dbReference>
<dbReference type="GO" id="GO:0001727">
    <property type="term" value="F:lipid kinase activity"/>
    <property type="evidence" value="ECO:0007669"/>
    <property type="project" value="UniProtKB-ARBA"/>
</dbReference>
<sequence>DVSSELLLKVDRNDYAKPILYTISDLLCVNSRTLVSHASVEEFVPCWLVSKHSSAASPGKIAVSDKGLYLSNRGTCLQESLLLPWSCILRWQNQCINYKFGIFRVYVAGLVHPSVPNDLEALLAAHREHSFQVDGFSRDTSLDICCLIIVVDNGGHNNSLSTAFQKFAWCNRKERALPRSPDEVTYSRPTTPFLLSPYMQMHRPMLVEADVWPEPKMCSMSITWGIVSEVDLRSEFLRWIGSIRFVLMFTYLLMRLKKYRCTLSFIPTECDESVWRKLKETFGQDLHLGSFSGKNARKKGIRDGGKNHGASHKTTKNKRILPSLNDSIPEDWVSITSSFIGINVIHISHLATDGVYFADKTLGSDYIILHLMPSNMSRSELIRLMRTSYNGHSSECSKTGIALYVKAFRISVDAATSQLPFMWSADGEPFEGIATLQAERLDNLAAPTNQPKFSLVGFFASSSLENICPARLVPWRLTLNDLSLECQQPVKHAWSAALLQSAEAGKTDASDEAVVGVLSQRDKEDREHLIGYTIIRLNKKMRQKTGTE</sequence>
<accession>A0A0R3VVB1</accession>
<reference evidence="3" key="1">
    <citation type="submission" date="2017-02" db="UniProtKB">
        <authorList>
            <consortium name="WormBaseParasite"/>
        </authorList>
    </citation>
    <scope>IDENTIFICATION</scope>
</reference>
<name>A0A0R3VVB1_TAEAS</name>
<dbReference type="Gene3D" id="2.60.200.40">
    <property type="match status" value="1"/>
</dbReference>
<gene>
    <name evidence="1" type="ORF">TASK_LOCUS1319</name>
</gene>
<proteinExistence type="predicted"/>
<dbReference type="AlphaFoldDB" id="A0A0R3VVB1"/>
<dbReference type="WBParaSite" id="TASK_0000131801-mRNA-1">
    <property type="protein sequence ID" value="TASK_0000131801-mRNA-1"/>
    <property type="gene ID" value="TASK_0000131801"/>
</dbReference>
<dbReference type="GO" id="GO:0005737">
    <property type="term" value="C:cytoplasm"/>
    <property type="evidence" value="ECO:0007669"/>
    <property type="project" value="TreeGrafter"/>
</dbReference>
<dbReference type="InterPro" id="IPR016064">
    <property type="entry name" value="NAD/diacylglycerol_kinase_sf"/>
</dbReference>
<dbReference type="EMBL" id="UYRS01000311">
    <property type="protein sequence ID" value="VDK22858.1"/>
    <property type="molecule type" value="Genomic_DNA"/>
</dbReference>
<organism evidence="3">
    <name type="scientific">Taenia asiatica</name>
    <name type="common">Asian tapeworm</name>
    <dbReference type="NCBI Taxonomy" id="60517"/>
    <lineage>
        <taxon>Eukaryota</taxon>
        <taxon>Metazoa</taxon>
        <taxon>Spiralia</taxon>
        <taxon>Lophotrochozoa</taxon>
        <taxon>Platyhelminthes</taxon>
        <taxon>Cestoda</taxon>
        <taxon>Eucestoda</taxon>
        <taxon>Cyclophyllidea</taxon>
        <taxon>Taeniidae</taxon>
        <taxon>Taenia</taxon>
    </lineage>
</organism>
<evidence type="ECO:0000313" key="2">
    <source>
        <dbReference type="Proteomes" id="UP000282613"/>
    </source>
</evidence>
<protein>
    <submittedName>
        <fullName evidence="3">DRMBL domain-containing protein</fullName>
    </submittedName>
</protein>
<dbReference type="Proteomes" id="UP000282613">
    <property type="component" value="Unassembled WGS sequence"/>
</dbReference>
<keyword evidence="2" id="KW-1185">Reference proteome</keyword>
<evidence type="ECO:0000313" key="3">
    <source>
        <dbReference type="WBParaSite" id="TASK_0000131801-mRNA-1"/>
    </source>
</evidence>
<dbReference type="InterPro" id="IPR050187">
    <property type="entry name" value="Lipid_Phosphate_FormReg"/>
</dbReference>
<dbReference type="STRING" id="60517.A0A0R3VVB1"/>
<dbReference type="GO" id="GO:0016020">
    <property type="term" value="C:membrane"/>
    <property type="evidence" value="ECO:0007669"/>
    <property type="project" value="TreeGrafter"/>
</dbReference>
<dbReference type="PANTHER" id="PTHR12358:SF31">
    <property type="entry name" value="ACYLGLYCEROL KINASE, MITOCHONDRIAL"/>
    <property type="match status" value="1"/>
</dbReference>
<dbReference type="OrthoDB" id="3853857at2759"/>
<reference evidence="1 2" key="2">
    <citation type="submission" date="2018-11" db="EMBL/GenBank/DDBJ databases">
        <authorList>
            <consortium name="Pathogen Informatics"/>
        </authorList>
    </citation>
    <scope>NUCLEOTIDE SEQUENCE [LARGE SCALE GENOMIC DNA]</scope>
</reference>
<dbReference type="GO" id="GO:0016773">
    <property type="term" value="F:phosphotransferase activity, alcohol group as acceptor"/>
    <property type="evidence" value="ECO:0007669"/>
    <property type="project" value="UniProtKB-ARBA"/>
</dbReference>
<evidence type="ECO:0000313" key="1">
    <source>
        <dbReference type="EMBL" id="VDK22858.1"/>
    </source>
</evidence>
<dbReference type="PANTHER" id="PTHR12358">
    <property type="entry name" value="SPHINGOSINE KINASE"/>
    <property type="match status" value="1"/>
</dbReference>